<dbReference type="Pfam" id="PF02221">
    <property type="entry name" value="E1_DerP2_DerF2"/>
    <property type="match status" value="1"/>
</dbReference>
<evidence type="ECO:0000256" key="5">
    <source>
        <dbReference type="ARBA" id="ARBA00023157"/>
    </source>
</evidence>
<comment type="subcellular location">
    <subcellularLocation>
        <location evidence="1">Secreted</location>
    </subcellularLocation>
</comment>
<evidence type="ECO:0000313" key="8">
    <source>
        <dbReference type="EMBL" id="CAL7951227.1"/>
    </source>
</evidence>
<dbReference type="PANTHER" id="PTHR11306:SF68">
    <property type="entry name" value="NPC INTRACELLULAR CHOLESTEROL TRANSPORTER 2"/>
    <property type="match status" value="1"/>
</dbReference>
<comment type="similarity">
    <text evidence="2">Belongs to the NPC2 family.</text>
</comment>
<dbReference type="Gene3D" id="2.60.40.770">
    <property type="match status" value="1"/>
</dbReference>
<organism evidence="8 9">
    <name type="scientific">Xylocopa violacea</name>
    <name type="common">Violet carpenter bee</name>
    <name type="synonym">Apis violacea</name>
    <dbReference type="NCBI Taxonomy" id="135666"/>
    <lineage>
        <taxon>Eukaryota</taxon>
        <taxon>Metazoa</taxon>
        <taxon>Ecdysozoa</taxon>
        <taxon>Arthropoda</taxon>
        <taxon>Hexapoda</taxon>
        <taxon>Insecta</taxon>
        <taxon>Pterygota</taxon>
        <taxon>Neoptera</taxon>
        <taxon>Endopterygota</taxon>
        <taxon>Hymenoptera</taxon>
        <taxon>Apocrita</taxon>
        <taxon>Aculeata</taxon>
        <taxon>Apoidea</taxon>
        <taxon>Anthophila</taxon>
        <taxon>Apidae</taxon>
        <taxon>Xylocopa</taxon>
        <taxon>Xylocopa</taxon>
    </lineage>
</organism>
<comment type="caution">
    <text evidence="8">The sequence shown here is derived from an EMBL/GenBank/DDBJ whole genome shotgun (WGS) entry which is preliminary data.</text>
</comment>
<evidence type="ECO:0000256" key="6">
    <source>
        <dbReference type="SAM" id="SignalP"/>
    </source>
</evidence>
<feature type="signal peptide" evidence="6">
    <location>
        <begin position="1"/>
        <end position="18"/>
    </location>
</feature>
<sequence length="155" mass="16782">MLRGTVLIFVALLAVANATEVNQCGTGETLEDSDRIKISGCDVPPCKLKRRTKATIEQKFVPDRDVQSLVNNVHAIVLGVPLPFVGVDGTSACENVFNADGTTAGCALKKGTEYTYKREFSVLQIYPTISMVIHYALMEGNNTIACFEVPAKITN</sequence>
<accession>A0ABP1PEG8</accession>
<dbReference type="SUPFAM" id="SSF81296">
    <property type="entry name" value="E set domains"/>
    <property type="match status" value="1"/>
</dbReference>
<keyword evidence="9" id="KW-1185">Reference proteome</keyword>
<keyword evidence="5" id="KW-1015">Disulfide bond</keyword>
<keyword evidence="3" id="KW-0964">Secreted</keyword>
<keyword evidence="4 6" id="KW-0732">Signal</keyword>
<dbReference type="PANTHER" id="PTHR11306">
    <property type="entry name" value="NIEMANN PICK TYPE C2 PROTEIN NPC2-RELATED"/>
    <property type="match status" value="1"/>
</dbReference>
<proteinExistence type="inferred from homology"/>
<dbReference type="CDD" id="cd00916">
    <property type="entry name" value="Npc2_like"/>
    <property type="match status" value="1"/>
</dbReference>
<dbReference type="InterPro" id="IPR039670">
    <property type="entry name" value="NPC2-like"/>
</dbReference>
<reference evidence="8 9" key="1">
    <citation type="submission" date="2024-08" db="EMBL/GenBank/DDBJ databases">
        <authorList>
            <person name="Will J Nash"/>
            <person name="Angela Man"/>
            <person name="Seanna McTaggart"/>
            <person name="Kendall Baker"/>
            <person name="Tom Barker"/>
            <person name="Leah Catchpole"/>
            <person name="Alex Durrant"/>
            <person name="Karim Gharbi"/>
            <person name="Naomi Irish"/>
            <person name="Gemy Kaithakottil"/>
            <person name="Debby Ku"/>
            <person name="Aaliyah Providence"/>
            <person name="Felix Shaw"/>
            <person name="David Swarbreck"/>
            <person name="Chris Watkins"/>
            <person name="Ann M. McCartney"/>
            <person name="Giulio Formenti"/>
            <person name="Alice Mouton"/>
            <person name="Noel Vella"/>
            <person name="Bjorn M von Reumont"/>
            <person name="Adriana Vella"/>
            <person name="Wilfried Haerty"/>
        </authorList>
    </citation>
    <scope>NUCLEOTIDE SEQUENCE [LARGE SCALE GENOMIC DNA]</scope>
</reference>
<dbReference type="InterPro" id="IPR003172">
    <property type="entry name" value="ML_dom"/>
</dbReference>
<protein>
    <recommendedName>
        <fullName evidence="7">MD-2-related lipid-recognition domain-containing protein</fullName>
    </recommendedName>
</protein>
<feature type="domain" description="MD-2-related lipid-recognition" evidence="7">
    <location>
        <begin position="21"/>
        <end position="151"/>
    </location>
</feature>
<dbReference type="Proteomes" id="UP001642520">
    <property type="component" value="Unassembled WGS sequence"/>
</dbReference>
<dbReference type="EMBL" id="CAXAJV020001300">
    <property type="protein sequence ID" value="CAL7951227.1"/>
    <property type="molecule type" value="Genomic_DNA"/>
</dbReference>
<feature type="chain" id="PRO_5046728549" description="MD-2-related lipid-recognition domain-containing protein" evidence="6">
    <location>
        <begin position="19"/>
        <end position="155"/>
    </location>
</feature>
<dbReference type="InterPro" id="IPR014756">
    <property type="entry name" value="Ig_E-set"/>
</dbReference>
<evidence type="ECO:0000313" key="9">
    <source>
        <dbReference type="Proteomes" id="UP001642520"/>
    </source>
</evidence>
<dbReference type="SMART" id="SM00737">
    <property type="entry name" value="ML"/>
    <property type="match status" value="1"/>
</dbReference>
<evidence type="ECO:0000259" key="7">
    <source>
        <dbReference type="SMART" id="SM00737"/>
    </source>
</evidence>
<name>A0ABP1PEG8_XYLVO</name>
<dbReference type="InterPro" id="IPR033916">
    <property type="entry name" value="ML_Npc2-like"/>
</dbReference>
<evidence type="ECO:0000256" key="3">
    <source>
        <dbReference type="ARBA" id="ARBA00022525"/>
    </source>
</evidence>
<gene>
    <name evidence="8" type="ORF">XYLVIOL_LOCUS10428</name>
</gene>
<evidence type="ECO:0000256" key="4">
    <source>
        <dbReference type="ARBA" id="ARBA00022729"/>
    </source>
</evidence>
<evidence type="ECO:0000256" key="2">
    <source>
        <dbReference type="ARBA" id="ARBA00006370"/>
    </source>
</evidence>
<evidence type="ECO:0000256" key="1">
    <source>
        <dbReference type="ARBA" id="ARBA00004613"/>
    </source>
</evidence>